<evidence type="ECO:0000313" key="1">
    <source>
        <dbReference type="EMBL" id="CAB5194944.1"/>
    </source>
</evidence>
<proteinExistence type="predicted"/>
<dbReference type="EMBL" id="LR798215">
    <property type="protein sequence ID" value="CAB5194944.1"/>
    <property type="molecule type" value="Genomic_DNA"/>
</dbReference>
<name>A0A6J7WCQ3_9CAUD</name>
<accession>A0A6J7WCQ3</accession>
<gene>
    <name evidence="1" type="ORF">UFOVP178_44</name>
</gene>
<organism evidence="1">
    <name type="scientific">uncultured Caudovirales phage</name>
    <dbReference type="NCBI Taxonomy" id="2100421"/>
    <lineage>
        <taxon>Viruses</taxon>
        <taxon>Duplodnaviria</taxon>
        <taxon>Heunggongvirae</taxon>
        <taxon>Uroviricota</taxon>
        <taxon>Caudoviricetes</taxon>
        <taxon>Peduoviridae</taxon>
        <taxon>Maltschvirus</taxon>
        <taxon>Maltschvirus maltsch</taxon>
    </lineage>
</organism>
<reference evidence="1" key="1">
    <citation type="submission" date="2020-05" db="EMBL/GenBank/DDBJ databases">
        <authorList>
            <person name="Chiriac C."/>
            <person name="Salcher M."/>
            <person name="Ghai R."/>
            <person name="Kavagutti S V."/>
        </authorList>
    </citation>
    <scope>NUCLEOTIDE SEQUENCE</scope>
</reference>
<sequence>MSQYIDESTHLQLTNAVAELTGVINAMADRGSRLTWEESVKVRQAHVLRQVALMQLKRAGVTIETPRPMVENRAETVRRLIFVDSDVKTVAKAEQIAPRASQGP</sequence>
<protein>
    <submittedName>
        <fullName evidence="1">Uncharacterized protein</fullName>
    </submittedName>
</protein>